<evidence type="ECO:0000256" key="2">
    <source>
        <dbReference type="ARBA" id="ARBA00022475"/>
    </source>
</evidence>
<feature type="domain" description="Phosphatidic acid phosphatase type 2/haloperoxidase" evidence="8">
    <location>
        <begin position="64"/>
        <end position="172"/>
    </location>
</feature>
<proteinExistence type="predicted"/>
<organism evidence="9 10">
    <name type="scientific">Candidatus Gottesmanbacteria bacterium RIFCSPHIGHO2_02_FULL_39_11</name>
    <dbReference type="NCBI Taxonomy" id="1798382"/>
    <lineage>
        <taxon>Bacteria</taxon>
        <taxon>Candidatus Gottesmaniibacteriota</taxon>
    </lineage>
</organism>
<comment type="subcellular location">
    <subcellularLocation>
        <location evidence="1">Cell membrane</location>
        <topology evidence="1">Multi-pass membrane protein</topology>
    </subcellularLocation>
</comment>
<reference evidence="9 10" key="1">
    <citation type="journal article" date="2016" name="Nat. Commun.">
        <title>Thousands of microbial genomes shed light on interconnected biogeochemical processes in an aquifer system.</title>
        <authorList>
            <person name="Anantharaman K."/>
            <person name="Brown C.T."/>
            <person name="Hug L.A."/>
            <person name="Sharon I."/>
            <person name="Castelle C.J."/>
            <person name="Probst A.J."/>
            <person name="Thomas B.C."/>
            <person name="Singh A."/>
            <person name="Wilkins M.J."/>
            <person name="Karaoz U."/>
            <person name="Brodie E.L."/>
            <person name="Williams K.H."/>
            <person name="Hubbard S.S."/>
            <person name="Banfield J.F."/>
        </authorList>
    </citation>
    <scope>NUCLEOTIDE SEQUENCE [LARGE SCALE GENOMIC DNA]</scope>
</reference>
<dbReference type="Gene3D" id="1.20.144.10">
    <property type="entry name" value="Phosphatidic acid phosphatase type 2/haloperoxidase"/>
    <property type="match status" value="2"/>
</dbReference>
<gene>
    <name evidence="9" type="ORF">A3D77_01035</name>
</gene>
<accession>A0A1F5ZVE7</accession>
<dbReference type="Pfam" id="PF01569">
    <property type="entry name" value="PAP2"/>
    <property type="match status" value="1"/>
</dbReference>
<feature type="transmembrane region" description="Helical" evidence="7">
    <location>
        <begin position="26"/>
        <end position="52"/>
    </location>
</feature>
<evidence type="ECO:0000259" key="8">
    <source>
        <dbReference type="SMART" id="SM00014"/>
    </source>
</evidence>
<dbReference type="Proteomes" id="UP000176923">
    <property type="component" value="Unassembled WGS sequence"/>
</dbReference>
<feature type="transmembrane region" description="Helical" evidence="7">
    <location>
        <begin position="155"/>
        <end position="172"/>
    </location>
</feature>
<dbReference type="InterPro" id="IPR036938">
    <property type="entry name" value="PAP2/HPO_sf"/>
</dbReference>
<dbReference type="PANTHER" id="PTHR14969:SF62">
    <property type="entry name" value="DECAPRENYLPHOSPHORYL-5-PHOSPHORIBOSE PHOSPHATASE RV3807C-RELATED"/>
    <property type="match status" value="1"/>
</dbReference>
<evidence type="ECO:0000313" key="9">
    <source>
        <dbReference type="EMBL" id="OGG16401.1"/>
    </source>
</evidence>
<name>A0A1F5ZVE7_9BACT</name>
<keyword evidence="5 7" id="KW-1133">Transmembrane helix</keyword>
<dbReference type="InterPro" id="IPR000326">
    <property type="entry name" value="PAP2/HPO"/>
</dbReference>
<sequence>MSFDSLIQLDQTLFIFLNAALPRNIFFNYFFIFLTSIGYLGMIWIGIAVYLIVKNPKQHMHTTLKLITANILIVGIVELILKNTVKRLRPEFTLYNINVLFDPVSTFSFPSGHATAAFASAYILSKSFPKQKMIWYILAVLISFSRIYLGKHYPGDVIGGAVLGSVIGWGVMKIKIKNG</sequence>
<protein>
    <recommendedName>
        <fullName evidence="8">Phosphatidic acid phosphatase type 2/haloperoxidase domain-containing protein</fullName>
    </recommendedName>
</protein>
<comment type="caution">
    <text evidence="9">The sequence shown here is derived from an EMBL/GenBank/DDBJ whole genome shotgun (WGS) entry which is preliminary data.</text>
</comment>
<evidence type="ECO:0000256" key="5">
    <source>
        <dbReference type="ARBA" id="ARBA00022989"/>
    </source>
</evidence>
<dbReference type="PANTHER" id="PTHR14969">
    <property type="entry name" value="SPHINGOSINE-1-PHOSPHATE PHOSPHOHYDROLASE"/>
    <property type="match status" value="1"/>
</dbReference>
<evidence type="ECO:0000256" key="4">
    <source>
        <dbReference type="ARBA" id="ARBA00022801"/>
    </source>
</evidence>
<dbReference type="STRING" id="1798382.A3D77_01035"/>
<keyword evidence="4" id="KW-0378">Hydrolase</keyword>
<keyword evidence="6 7" id="KW-0472">Membrane</keyword>
<evidence type="ECO:0000256" key="7">
    <source>
        <dbReference type="SAM" id="Phobius"/>
    </source>
</evidence>
<feature type="transmembrane region" description="Helical" evidence="7">
    <location>
        <begin position="133"/>
        <end position="149"/>
    </location>
</feature>
<evidence type="ECO:0000256" key="1">
    <source>
        <dbReference type="ARBA" id="ARBA00004651"/>
    </source>
</evidence>
<dbReference type="EMBL" id="MFJL01000012">
    <property type="protein sequence ID" value="OGG16401.1"/>
    <property type="molecule type" value="Genomic_DNA"/>
</dbReference>
<evidence type="ECO:0000256" key="6">
    <source>
        <dbReference type="ARBA" id="ARBA00023136"/>
    </source>
</evidence>
<dbReference type="GO" id="GO:0005886">
    <property type="term" value="C:plasma membrane"/>
    <property type="evidence" value="ECO:0007669"/>
    <property type="project" value="UniProtKB-SubCell"/>
</dbReference>
<evidence type="ECO:0000256" key="3">
    <source>
        <dbReference type="ARBA" id="ARBA00022692"/>
    </source>
</evidence>
<dbReference type="AlphaFoldDB" id="A0A1F5ZVE7"/>
<dbReference type="GO" id="GO:0016787">
    <property type="term" value="F:hydrolase activity"/>
    <property type="evidence" value="ECO:0007669"/>
    <property type="project" value="UniProtKB-KW"/>
</dbReference>
<keyword evidence="3 7" id="KW-0812">Transmembrane</keyword>
<dbReference type="SUPFAM" id="SSF48317">
    <property type="entry name" value="Acid phosphatase/Vanadium-dependent haloperoxidase"/>
    <property type="match status" value="1"/>
</dbReference>
<evidence type="ECO:0000313" key="10">
    <source>
        <dbReference type="Proteomes" id="UP000176923"/>
    </source>
</evidence>
<dbReference type="SMART" id="SM00014">
    <property type="entry name" value="acidPPc"/>
    <property type="match status" value="1"/>
</dbReference>
<keyword evidence="2" id="KW-1003">Cell membrane</keyword>